<evidence type="ECO:0008006" key="3">
    <source>
        <dbReference type="Google" id="ProtNLM"/>
    </source>
</evidence>
<dbReference type="SUPFAM" id="SSF53901">
    <property type="entry name" value="Thiolase-like"/>
    <property type="match status" value="1"/>
</dbReference>
<dbReference type="Proteomes" id="UP000655751">
    <property type="component" value="Unassembled WGS sequence"/>
</dbReference>
<keyword evidence="2" id="KW-1185">Reference proteome</keyword>
<gene>
    <name evidence="1" type="ORF">IT779_31775</name>
</gene>
<evidence type="ECO:0000313" key="1">
    <source>
        <dbReference type="EMBL" id="MBH0780859.1"/>
    </source>
</evidence>
<dbReference type="InterPro" id="IPR016039">
    <property type="entry name" value="Thiolase-like"/>
</dbReference>
<dbReference type="Gene3D" id="3.40.47.10">
    <property type="match status" value="1"/>
</dbReference>
<accession>A0A931N6E0</accession>
<dbReference type="AlphaFoldDB" id="A0A931N6E0"/>
<proteinExistence type="predicted"/>
<comment type="caution">
    <text evidence="1">The sequence shown here is derived from an EMBL/GenBank/DDBJ whole genome shotgun (WGS) entry which is preliminary data.</text>
</comment>
<dbReference type="RefSeq" id="WP_196153164.1">
    <property type="nucleotide sequence ID" value="NZ_JADMLG010000018.1"/>
</dbReference>
<evidence type="ECO:0000313" key="2">
    <source>
        <dbReference type="Proteomes" id="UP000655751"/>
    </source>
</evidence>
<name>A0A931N6E0_9NOCA</name>
<protein>
    <recommendedName>
        <fullName evidence="3">3-oxoacyl-ACP synthase</fullName>
    </recommendedName>
</protein>
<dbReference type="GO" id="GO:0016746">
    <property type="term" value="F:acyltransferase activity"/>
    <property type="evidence" value="ECO:0007669"/>
    <property type="project" value="InterPro"/>
</dbReference>
<organism evidence="1 2">
    <name type="scientific">Nocardia bovistercoris</name>
    <dbReference type="NCBI Taxonomy" id="2785916"/>
    <lineage>
        <taxon>Bacteria</taxon>
        <taxon>Bacillati</taxon>
        <taxon>Actinomycetota</taxon>
        <taxon>Actinomycetes</taxon>
        <taxon>Mycobacteriales</taxon>
        <taxon>Nocardiaceae</taxon>
        <taxon>Nocardia</taxon>
    </lineage>
</organism>
<reference evidence="1" key="1">
    <citation type="submission" date="2020-11" db="EMBL/GenBank/DDBJ databases">
        <title>Nocardia NEAU-351.nov., a novel actinomycete isolated from the cow dung.</title>
        <authorList>
            <person name="Zhang X."/>
        </authorList>
    </citation>
    <scope>NUCLEOTIDE SEQUENCE</scope>
    <source>
        <strain evidence="1">NEAU-351</strain>
    </source>
</reference>
<sequence>MNEPVLITAAVSGPVDTEPLWRAHAAGADGRREVDRLTRALPERIAEIAGAALENGPDPERTGCVVGSAYGSGHVAETIRARLDADARSSLAPESFIYFNAHGITSLLCLRHRLRGFSTTILGAEAGMQALAVALRRLRMDPSRPLLCGGYEMLSPAAAAALHTDRTPGSVAFLVLESAYEARARGASVLATIDSVRTEPARVGLGADVGVSAPIAAIAAALRDRTPVADPFTAVAHGARHSYRCTVGAAA</sequence>
<dbReference type="EMBL" id="JADMLG010000018">
    <property type="protein sequence ID" value="MBH0780859.1"/>
    <property type="molecule type" value="Genomic_DNA"/>
</dbReference>